<reference evidence="2 3" key="1">
    <citation type="journal article" date="2001" name="J. Bacteriol.">
        <title>Genome sequence and comparative analysis of the solvent-producing bacterium Clostridium acetobutylicum.</title>
        <authorList>
            <person name="Nolling J."/>
            <person name="Breton G."/>
            <person name="Omelchenko M.V."/>
            <person name="Makarova K.S."/>
            <person name="Zeng Q."/>
            <person name="Gibson R."/>
            <person name="Lee H.M."/>
            <person name="Dubois J."/>
            <person name="Qiu D."/>
            <person name="Hitti J."/>
            <person name="Wolf Y.I."/>
            <person name="Tatusov R.L."/>
            <person name="Sabathe F."/>
            <person name="Doucette-Stamm L."/>
            <person name="Soucaille P."/>
            <person name="Daly M.J."/>
            <person name="Bennett G.N."/>
            <person name="Koonin E.V."/>
            <person name="Smith D.R."/>
        </authorList>
    </citation>
    <scope>NUCLEOTIDE SEQUENCE [LARGE SCALE GENOMIC DNA]</scope>
    <source>
        <strain evidence="3">ATCC 824 / DSM 792 / JCM 1419 / LMG 5710 / VKM B-1787</strain>
    </source>
</reference>
<dbReference type="Pfam" id="PF22674">
    <property type="entry name" value="C2185-like_N"/>
    <property type="match status" value="1"/>
</dbReference>
<dbReference type="RefSeq" id="WP_010965484.1">
    <property type="nucleotide sequence ID" value="NC_003030.1"/>
</dbReference>
<sequence>MYKCLIWGVNDEYTLAYDKLLFEISKGNLSIEALISKDKYAKYIDGKEVIDKTEISNYEFDYIIIFNKERYSDIKNEALELGIPERKILNGKFFFISNFDFKRYCKLIENPITIISDDCWGGLVSSYLGFKFNSPFINFYIHNDDYIKFLENMDYYLEQELKVEQEGNVYSCTMPKGSLGTGDNKIILNFNHQASFAEAKNDWDERKTRINKKNLFVKMLIKDDNEKLVKRFDNLPYKNKVCFHPKPMKYKSVAFFPRYIWRCINYAARTSNSNLEQYTMDMSWLEKSCDILKMLCGEEDFIREK</sequence>
<dbReference type="PATRIC" id="fig|272562.8.peg.2386"/>
<feature type="domain" description="C2185-like N-terminal" evidence="1">
    <location>
        <begin position="1"/>
        <end position="89"/>
    </location>
</feature>
<evidence type="ECO:0000313" key="3">
    <source>
        <dbReference type="Proteomes" id="UP000000814"/>
    </source>
</evidence>
<protein>
    <submittedName>
        <fullName evidence="2">Uncharacterized protein, homolog HI1244 from Haemophilus influenzae</fullName>
    </submittedName>
</protein>
<dbReference type="PDBsum" id="2G6T"/>
<reference evidence="4" key="2">
    <citation type="submission" date="2006-02" db="PDB data bank">
        <title>Crystal structure of an uncharacterized protein from Clostridium acetobutylicum.</title>
        <authorList>
            <person name="Rao K.N."/>
            <person name="Swaminathan S."/>
        </authorList>
    </citation>
    <scope>X-RAY CRYSTALLOGRAPHY (3.00 ANGSTROMS)</scope>
</reference>
<dbReference type="PDB" id="2G6T">
    <property type="method" value="X-ray"/>
    <property type="resolution" value="3.00 A"/>
    <property type="chains" value="A/B=1-305"/>
</dbReference>
<dbReference type="EvolutionaryTrace" id="Q97H28"/>
<accession>Q97H28</accession>
<dbReference type="GeneID" id="44998664"/>
<dbReference type="InterPro" id="IPR015037">
    <property type="entry name" value="DUF1919"/>
</dbReference>
<dbReference type="Proteomes" id="UP000000814">
    <property type="component" value="Chromosome"/>
</dbReference>
<dbReference type="HOGENOM" id="CLU_911202_0_0_9"/>
<keyword evidence="4" id="KW-0002">3D-structure</keyword>
<name>Q97H28_CLOAB</name>
<proteinExistence type="evidence at protein level"/>
<dbReference type="InterPro" id="IPR054601">
    <property type="entry name" value="C2185-like_N"/>
</dbReference>
<evidence type="ECO:0007829" key="4">
    <source>
        <dbReference type="PDB" id="2G6T"/>
    </source>
</evidence>
<dbReference type="Gene3D" id="3.40.50.720">
    <property type="entry name" value="NAD(P)-binding Rossmann-like Domain"/>
    <property type="match status" value="1"/>
</dbReference>
<evidence type="ECO:0000259" key="1">
    <source>
        <dbReference type="Pfam" id="PF22674"/>
    </source>
</evidence>
<dbReference type="InterPro" id="IPR037226">
    <property type="entry name" value="CAC2185-like_sf"/>
</dbReference>
<gene>
    <name evidence="2" type="ordered locus">CA_C2185</name>
</gene>
<dbReference type="STRING" id="272562.CA_C2185"/>
<dbReference type="PIR" id="D97169">
    <property type="entry name" value="D97169"/>
</dbReference>
<dbReference type="EMBL" id="AE001437">
    <property type="protein sequence ID" value="AAK80143.1"/>
    <property type="molecule type" value="Genomic_DNA"/>
</dbReference>
<keyword evidence="3" id="KW-1185">Reference proteome</keyword>
<dbReference type="Pfam" id="PF08942">
    <property type="entry name" value="DUF1919"/>
    <property type="match status" value="1"/>
</dbReference>
<dbReference type="SUPFAM" id="SSF142795">
    <property type="entry name" value="CAC2185-like"/>
    <property type="match status" value="1"/>
</dbReference>
<dbReference type="eggNOG" id="COG3955">
    <property type="taxonomic scope" value="Bacteria"/>
</dbReference>
<dbReference type="AlphaFoldDB" id="Q97H28"/>
<evidence type="ECO:0000313" key="2">
    <source>
        <dbReference type="EMBL" id="AAK80143.1"/>
    </source>
</evidence>
<dbReference type="SMR" id="Q97H28"/>
<dbReference type="OrthoDB" id="6636518at2"/>
<organism evidence="2 3">
    <name type="scientific">Clostridium acetobutylicum (strain ATCC 824 / DSM 792 / JCM 1419 / IAM 19013 / LMG 5710 / NBRC 13948 / NRRL B-527 / VKM B-1787 / 2291 / W)</name>
    <dbReference type="NCBI Taxonomy" id="272562"/>
    <lineage>
        <taxon>Bacteria</taxon>
        <taxon>Bacillati</taxon>
        <taxon>Bacillota</taxon>
        <taxon>Clostridia</taxon>
        <taxon>Eubacteriales</taxon>
        <taxon>Clostridiaceae</taxon>
        <taxon>Clostridium</taxon>
    </lineage>
</organism>
<dbReference type="KEGG" id="cac:CA_C2185"/>